<accession>A0A9N9IHK4</accession>
<evidence type="ECO:0000313" key="2">
    <source>
        <dbReference type="EMBL" id="CAG8735084.1"/>
    </source>
</evidence>
<comment type="caution">
    <text evidence="2">The sequence shown here is derived from an EMBL/GenBank/DDBJ whole genome shotgun (WGS) entry which is preliminary data.</text>
</comment>
<gene>
    <name evidence="2" type="ORF">CPELLU_LOCUS13745</name>
</gene>
<reference evidence="2" key="1">
    <citation type="submission" date="2021-06" db="EMBL/GenBank/DDBJ databases">
        <authorList>
            <person name="Kallberg Y."/>
            <person name="Tangrot J."/>
            <person name="Rosling A."/>
        </authorList>
    </citation>
    <scope>NUCLEOTIDE SEQUENCE</scope>
    <source>
        <strain evidence="2">FL966</strain>
    </source>
</reference>
<sequence>MSNELEIDEKSVPNIEDELSEDNSYSSDDTNAQQLLSNKE</sequence>
<evidence type="ECO:0000313" key="3">
    <source>
        <dbReference type="Proteomes" id="UP000789759"/>
    </source>
</evidence>
<evidence type="ECO:0000256" key="1">
    <source>
        <dbReference type="SAM" id="MobiDB-lite"/>
    </source>
</evidence>
<feature type="region of interest" description="Disordered" evidence="1">
    <location>
        <begin position="1"/>
        <end position="40"/>
    </location>
</feature>
<proteinExistence type="predicted"/>
<feature type="compositionally biased region" description="Polar residues" evidence="1">
    <location>
        <begin position="22"/>
        <end position="40"/>
    </location>
</feature>
<dbReference type="Proteomes" id="UP000789759">
    <property type="component" value="Unassembled WGS sequence"/>
</dbReference>
<dbReference type="AlphaFoldDB" id="A0A9N9IHK4"/>
<protein>
    <submittedName>
        <fullName evidence="2">13591_t:CDS:1</fullName>
    </submittedName>
</protein>
<organism evidence="2 3">
    <name type="scientific">Cetraspora pellucida</name>
    <dbReference type="NCBI Taxonomy" id="1433469"/>
    <lineage>
        <taxon>Eukaryota</taxon>
        <taxon>Fungi</taxon>
        <taxon>Fungi incertae sedis</taxon>
        <taxon>Mucoromycota</taxon>
        <taxon>Glomeromycotina</taxon>
        <taxon>Glomeromycetes</taxon>
        <taxon>Diversisporales</taxon>
        <taxon>Gigasporaceae</taxon>
        <taxon>Cetraspora</taxon>
    </lineage>
</organism>
<dbReference type="EMBL" id="CAJVQA010015081">
    <property type="protein sequence ID" value="CAG8735084.1"/>
    <property type="molecule type" value="Genomic_DNA"/>
</dbReference>
<feature type="non-terminal residue" evidence="2">
    <location>
        <position position="1"/>
    </location>
</feature>
<name>A0A9N9IHK4_9GLOM</name>
<keyword evidence="3" id="KW-1185">Reference proteome</keyword>